<gene>
    <name evidence="1" type="ORF">BDU57DRAFT_404278</name>
</gene>
<proteinExistence type="predicted"/>
<dbReference type="EMBL" id="ML979134">
    <property type="protein sequence ID" value="KAF1917682.1"/>
    <property type="molecule type" value="Genomic_DNA"/>
</dbReference>
<organism evidence="1 2">
    <name type="scientific">Ampelomyces quisqualis</name>
    <name type="common">Powdery mildew agent</name>
    <dbReference type="NCBI Taxonomy" id="50730"/>
    <lineage>
        <taxon>Eukaryota</taxon>
        <taxon>Fungi</taxon>
        <taxon>Dikarya</taxon>
        <taxon>Ascomycota</taxon>
        <taxon>Pezizomycotina</taxon>
        <taxon>Dothideomycetes</taxon>
        <taxon>Pleosporomycetidae</taxon>
        <taxon>Pleosporales</taxon>
        <taxon>Pleosporineae</taxon>
        <taxon>Phaeosphaeriaceae</taxon>
        <taxon>Ampelomyces</taxon>
    </lineage>
</organism>
<accession>A0A6A5QQP6</accession>
<evidence type="ECO:0000313" key="1">
    <source>
        <dbReference type="EMBL" id="KAF1917682.1"/>
    </source>
</evidence>
<protein>
    <submittedName>
        <fullName evidence="1">Uncharacterized protein</fullName>
    </submittedName>
</protein>
<name>A0A6A5QQP6_AMPQU</name>
<evidence type="ECO:0000313" key="2">
    <source>
        <dbReference type="Proteomes" id="UP000800096"/>
    </source>
</evidence>
<feature type="non-terminal residue" evidence="1">
    <location>
        <position position="1"/>
    </location>
</feature>
<dbReference type="AlphaFoldDB" id="A0A6A5QQP6"/>
<keyword evidence="2" id="KW-1185">Reference proteome</keyword>
<reference evidence="1" key="1">
    <citation type="journal article" date="2020" name="Stud. Mycol.">
        <title>101 Dothideomycetes genomes: a test case for predicting lifestyles and emergence of pathogens.</title>
        <authorList>
            <person name="Haridas S."/>
            <person name="Albert R."/>
            <person name="Binder M."/>
            <person name="Bloem J."/>
            <person name="Labutti K."/>
            <person name="Salamov A."/>
            <person name="Andreopoulos B."/>
            <person name="Baker S."/>
            <person name="Barry K."/>
            <person name="Bills G."/>
            <person name="Bluhm B."/>
            <person name="Cannon C."/>
            <person name="Castanera R."/>
            <person name="Culley D."/>
            <person name="Daum C."/>
            <person name="Ezra D."/>
            <person name="Gonzalez J."/>
            <person name="Henrissat B."/>
            <person name="Kuo A."/>
            <person name="Liang C."/>
            <person name="Lipzen A."/>
            <person name="Lutzoni F."/>
            <person name="Magnuson J."/>
            <person name="Mondo S."/>
            <person name="Nolan M."/>
            <person name="Ohm R."/>
            <person name="Pangilinan J."/>
            <person name="Park H.-J."/>
            <person name="Ramirez L."/>
            <person name="Alfaro M."/>
            <person name="Sun H."/>
            <person name="Tritt A."/>
            <person name="Yoshinaga Y."/>
            <person name="Zwiers L.-H."/>
            <person name="Turgeon B."/>
            <person name="Goodwin S."/>
            <person name="Spatafora J."/>
            <person name="Crous P."/>
            <person name="Grigoriev I."/>
        </authorList>
    </citation>
    <scope>NUCLEOTIDE SEQUENCE</scope>
    <source>
        <strain evidence="1">HMLAC05119</strain>
    </source>
</reference>
<sequence>PFRLKQIQYRSYQRVIEIYHFRATYLSVFDFRNLLRRDAHGYMDTLVGSDTLLKDQYIPPGDEVPAGCIEVAYLPGVFPRRKVSDGSALGFRMGNANIEWFCFERCISGEILERWMWDPESRKVQIAEGGVVDENDPRLLFDRVASLGKGTERRVVKAAHKEHNQWHGSLWDAKLRRVKV</sequence>
<dbReference type="Proteomes" id="UP000800096">
    <property type="component" value="Unassembled WGS sequence"/>
</dbReference>
<dbReference type="OrthoDB" id="3762348at2759"/>
<feature type="non-terminal residue" evidence="1">
    <location>
        <position position="180"/>
    </location>
</feature>